<dbReference type="InterPro" id="IPR036291">
    <property type="entry name" value="NAD(P)-bd_dom_sf"/>
</dbReference>
<keyword evidence="3" id="KW-1185">Reference proteome</keyword>
<dbReference type="EMBL" id="KN838718">
    <property type="protein sequence ID" value="KIJ96538.1"/>
    <property type="molecule type" value="Genomic_DNA"/>
</dbReference>
<gene>
    <name evidence="2" type="ORF">K443DRAFT_682259</name>
</gene>
<dbReference type="SMART" id="SM00829">
    <property type="entry name" value="PKS_ER"/>
    <property type="match status" value="1"/>
</dbReference>
<dbReference type="GO" id="GO:0016651">
    <property type="term" value="F:oxidoreductase activity, acting on NAD(P)H"/>
    <property type="evidence" value="ECO:0007669"/>
    <property type="project" value="InterPro"/>
</dbReference>
<proteinExistence type="predicted"/>
<reference evidence="2 3" key="1">
    <citation type="submission" date="2014-04" db="EMBL/GenBank/DDBJ databases">
        <authorList>
            <consortium name="DOE Joint Genome Institute"/>
            <person name="Kuo A."/>
            <person name="Kohler A."/>
            <person name="Nagy L.G."/>
            <person name="Floudas D."/>
            <person name="Copeland A."/>
            <person name="Barry K.W."/>
            <person name="Cichocki N."/>
            <person name="Veneault-Fourrey C."/>
            <person name="LaButti K."/>
            <person name="Lindquist E.A."/>
            <person name="Lipzen A."/>
            <person name="Lundell T."/>
            <person name="Morin E."/>
            <person name="Murat C."/>
            <person name="Sun H."/>
            <person name="Tunlid A."/>
            <person name="Henrissat B."/>
            <person name="Grigoriev I.V."/>
            <person name="Hibbett D.S."/>
            <person name="Martin F."/>
            <person name="Nordberg H.P."/>
            <person name="Cantor M.N."/>
            <person name="Hua S.X."/>
        </authorList>
    </citation>
    <scope>NUCLEOTIDE SEQUENCE [LARGE SCALE GENOMIC DNA]</scope>
    <source>
        <strain evidence="2 3">LaAM-08-1</strain>
    </source>
</reference>
<dbReference type="CDD" id="cd08249">
    <property type="entry name" value="enoyl_reductase_like"/>
    <property type="match status" value="1"/>
</dbReference>
<dbReference type="Pfam" id="PF08240">
    <property type="entry name" value="ADH_N"/>
    <property type="match status" value="1"/>
</dbReference>
<organism evidence="2 3">
    <name type="scientific">Laccaria amethystina LaAM-08-1</name>
    <dbReference type="NCBI Taxonomy" id="1095629"/>
    <lineage>
        <taxon>Eukaryota</taxon>
        <taxon>Fungi</taxon>
        <taxon>Dikarya</taxon>
        <taxon>Basidiomycota</taxon>
        <taxon>Agaricomycotina</taxon>
        <taxon>Agaricomycetes</taxon>
        <taxon>Agaricomycetidae</taxon>
        <taxon>Agaricales</taxon>
        <taxon>Agaricineae</taxon>
        <taxon>Hydnangiaceae</taxon>
        <taxon>Laccaria</taxon>
    </lineage>
</organism>
<dbReference type="InterPro" id="IPR047122">
    <property type="entry name" value="Trans-enoyl_RdTase-like"/>
</dbReference>
<dbReference type="PANTHER" id="PTHR45348:SF2">
    <property type="entry name" value="ZINC-TYPE ALCOHOL DEHYDROGENASE-LIKE PROTEIN C2E1P3.01"/>
    <property type="match status" value="1"/>
</dbReference>
<dbReference type="InterPro" id="IPR020843">
    <property type="entry name" value="ER"/>
</dbReference>
<dbReference type="SUPFAM" id="SSF50129">
    <property type="entry name" value="GroES-like"/>
    <property type="match status" value="1"/>
</dbReference>
<accession>A0A0C9X5K8</accession>
<dbReference type="Pfam" id="PF00107">
    <property type="entry name" value="ADH_zinc_N"/>
    <property type="match status" value="1"/>
</dbReference>
<dbReference type="SUPFAM" id="SSF51735">
    <property type="entry name" value="NAD(P)-binding Rossmann-fold domains"/>
    <property type="match status" value="1"/>
</dbReference>
<dbReference type="InterPro" id="IPR011032">
    <property type="entry name" value="GroES-like_sf"/>
</dbReference>
<name>A0A0C9X5K8_9AGAR</name>
<dbReference type="OrthoDB" id="3233595at2759"/>
<dbReference type="InterPro" id="IPR013149">
    <property type="entry name" value="ADH-like_C"/>
</dbReference>
<sequence length="335" mass="35533">MSTQQKALLVPAKFADFVVGSKSIPKPGPGELLVKIRSTALNPFDWKVHKYGIFVEEFPAVLGSDLAGDVEEVGEGVTTFVKGDRVFAQGQYQSDWATFQQYAKTNAATTSKIPSKFSHDDVATVPVALSAAYVGLYGSNPGAAFDAPVSASAVGKYANTPLIVLGGSSSVGRYVIQLAKYSGFYPIITTSSLKHADELKSLGATHVIDRNTSVVAEVRKLTDKPILTVYDAISSTDTQQAGIDVLAAGGKLVIVLPPSVKAEGKEIIHIMGLASLHPELLTSLYGKDVYGFLEQGVLKPSHLEIVGGLAAIPEGLNRLQNNQVSNKKLVAHPQD</sequence>
<dbReference type="PANTHER" id="PTHR45348">
    <property type="entry name" value="HYPOTHETICAL OXIDOREDUCTASE (EUROFUNG)"/>
    <property type="match status" value="1"/>
</dbReference>
<dbReference type="InterPro" id="IPR013154">
    <property type="entry name" value="ADH-like_N"/>
</dbReference>
<dbReference type="STRING" id="1095629.A0A0C9X5K8"/>
<dbReference type="HOGENOM" id="CLU_026673_16_5_1"/>
<dbReference type="AlphaFoldDB" id="A0A0C9X5K8"/>
<protein>
    <submittedName>
        <fullName evidence="2">Unplaced genomic scaffold K443scaffold_183, whole genome shotgun sequence</fullName>
    </submittedName>
</protein>
<evidence type="ECO:0000313" key="3">
    <source>
        <dbReference type="Proteomes" id="UP000054477"/>
    </source>
</evidence>
<reference evidence="3" key="2">
    <citation type="submission" date="2015-01" db="EMBL/GenBank/DDBJ databases">
        <title>Evolutionary Origins and Diversification of the Mycorrhizal Mutualists.</title>
        <authorList>
            <consortium name="DOE Joint Genome Institute"/>
            <consortium name="Mycorrhizal Genomics Consortium"/>
            <person name="Kohler A."/>
            <person name="Kuo A."/>
            <person name="Nagy L.G."/>
            <person name="Floudas D."/>
            <person name="Copeland A."/>
            <person name="Barry K.W."/>
            <person name="Cichocki N."/>
            <person name="Veneault-Fourrey C."/>
            <person name="LaButti K."/>
            <person name="Lindquist E.A."/>
            <person name="Lipzen A."/>
            <person name="Lundell T."/>
            <person name="Morin E."/>
            <person name="Murat C."/>
            <person name="Riley R."/>
            <person name="Ohm R."/>
            <person name="Sun H."/>
            <person name="Tunlid A."/>
            <person name="Henrissat B."/>
            <person name="Grigoriev I.V."/>
            <person name="Hibbett D.S."/>
            <person name="Martin F."/>
        </authorList>
    </citation>
    <scope>NUCLEOTIDE SEQUENCE [LARGE SCALE GENOMIC DNA]</scope>
    <source>
        <strain evidence="3">LaAM-08-1</strain>
    </source>
</reference>
<dbReference type="Gene3D" id="3.40.50.720">
    <property type="entry name" value="NAD(P)-binding Rossmann-like Domain"/>
    <property type="match status" value="1"/>
</dbReference>
<dbReference type="Proteomes" id="UP000054477">
    <property type="component" value="Unassembled WGS sequence"/>
</dbReference>
<evidence type="ECO:0000259" key="1">
    <source>
        <dbReference type="SMART" id="SM00829"/>
    </source>
</evidence>
<dbReference type="Gene3D" id="3.90.180.10">
    <property type="entry name" value="Medium-chain alcohol dehydrogenases, catalytic domain"/>
    <property type="match status" value="1"/>
</dbReference>
<feature type="domain" description="Enoyl reductase (ER)" evidence="1">
    <location>
        <begin position="12"/>
        <end position="330"/>
    </location>
</feature>
<evidence type="ECO:0000313" key="2">
    <source>
        <dbReference type="EMBL" id="KIJ96538.1"/>
    </source>
</evidence>